<dbReference type="PATRIC" id="fig|907348.3.peg.1089"/>
<organism evidence="1 2">
    <name type="scientific">Treponema saccharophilum DSM 2985</name>
    <dbReference type="NCBI Taxonomy" id="907348"/>
    <lineage>
        <taxon>Bacteria</taxon>
        <taxon>Pseudomonadati</taxon>
        <taxon>Spirochaetota</taxon>
        <taxon>Spirochaetia</taxon>
        <taxon>Spirochaetales</taxon>
        <taxon>Treponemataceae</taxon>
        <taxon>Treponema</taxon>
    </lineage>
</organism>
<dbReference type="EMBL" id="AGRW01000042">
    <property type="protein sequence ID" value="EIC02161.1"/>
    <property type="molecule type" value="Genomic_DNA"/>
</dbReference>
<evidence type="ECO:0000313" key="1">
    <source>
        <dbReference type="EMBL" id="EIC02161.1"/>
    </source>
</evidence>
<accession>H7EJP1</accession>
<dbReference type="AlphaFoldDB" id="H7EJP1"/>
<name>H7EJP1_9SPIR</name>
<gene>
    <name evidence="1" type="ORF">TresaDRAFT_2141</name>
</gene>
<dbReference type="eggNOG" id="ENOG5033CGC">
    <property type="taxonomic scope" value="Bacteria"/>
</dbReference>
<dbReference type="Proteomes" id="UP000003571">
    <property type="component" value="Unassembled WGS sequence"/>
</dbReference>
<proteinExistence type="predicted"/>
<evidence type="ECO:0000313" key="2">
    <source>
        <dbReference type="Proteomes" id="UP000003571"/>
    </source>
</evidence>
<dbReference type="InterPro" id="IPR024269">
    <property type="entry name" value="DUF3791"/>
</dbReference>
<evidence type="ECO:0008006" key="3">
    <source>
        <dbReference type="Google" id="ProtNLM"/>
    </source>
</evidence>
<protein>
    <recommendedName>
        <fullName evidence="3">DUF3791 domain-containing protein</fullName>
    </recommendedName>
</protein>
<sequence>MNEFFGKDRADDLFLIQIRLFRLAQAKWNVDEEKCSSIFNKYKVYDYIGTCYDFFHIQGDDANLLDIESYLVNNGAAI</sequence>
<dbReference type="RefSeq" id="WP_002703524.1">
    <property type="nucleotide sequence ID" value="NZ_AGRW01000042.1"/>
</dbReference>
<keyword evidence="2" id="KW-1185">Reference proteome</keyword>
<dbReference type="OrthoDB" id="9805036at2"/>
<reference evidence="1 2" key="1">
    <citation type="submission" date="2011-09" db="EMBL/GenBank/DDBJ databases">
        <title>The draft genome of Treponema saccharophilum DSM 2985.</title>
        <authorList>
            <consortium name="US DOE Joint Genome Institute (JGI-PGF)"/>
            <person name="Lucas S."/>
            <person name="Copeland A."/>
            <person name="Lapidus A."/>
            <person name="Glavina del Rio T."/>
            <person name="Dalin E."/>
            <person name="Tice H."/>
            <person name="Bruce D."/>
            <person name="Goodwin L."/>
            <person name="Pitluck S."/>
            <person name="Peters L."/>
            <person name="Kyrpides N."/>
            <person name="Mavromatis K."/>
            <person name="Ivanova N."/>
            <person name="Markowitz V."/>
            <person name="Cheng J.-F."/>
            <person name="Hugenholtz P."/>
            <person name="Woyke T."/>
            <person name="Wu D."/>
            <person name="Gronow S."/>
            <person name="Wellnitz S."/>
            <person name="Brambilla E."/>
            <person name="Klenk H.-P."/>
            <person name="Eisen J.A."/>
        </authorList>
    </citation>
    <scope>NUCLEOTIDE SEQUENCE [LARGE SCALE GENOMIC DNA]</scope>
    <source>
        <strain evidence="1 2">DSM 2985</strain>
    </source>
</reference>
<dbReference type="STRING" id="907348.TresaDRAFT_2141"/>
<dbReference type="Pfam" id="PF12668">
    <property type="entry name" value="DUF3791"/>
    <property type="match status" value="1"/>
</dbReference>
<comment type="caution">
    <text evidence="1">The sequence shown here is derived from an EMBL/GenBank/DDBJ whole genome shotgun (WGS) entry which is preliminary data.</text>
</comment>